<keyword evidence="1" id="KW-0812">Transmembrane</keyword>
<sequence length="127" mass="12114">MSIRHLLATTVVGEFAPAAHTSLAAGGIGGSGRAGATVIALVGLASVVVGGLALSRSRRGPGEGRVQALVAAASGLVSMVLSAWHLALTTEGLGSGQGRAGAVAGVALGLIGAVLGGLALARSRRTA</sequence>
<dbReference type="AlphaFoldDB" id="A0A6N3JWG4"/>
<feature type="transmembrane region" description="Helical" evidence="1">
    <location>
        <begin position="34"/>
        <end position="54"/>
    </location>
</feature>
<feature type="transmembrane region" description="Helical" evidence="1">
    <location>
        <begin position="66"/>
        <end position="88"/>
    </location>
</feature>
<keyword evidence="1" id="KW-0472">Membrane</keyword>
<organism evidence="2 3">
    <name type="scientific">Micromonospora aurantiaca</name>
    <name type="common">nom. illeg.</name>
    <dbReference type="NCBI Taxonomy" id="47850"/>
    <lineage>
        <taxon>Bacteria</taxon>
        <taxon>Bacillati</taxon>
        <taxon>Actinomycetota</taxon>
        <taxon>Actinomycetes</taxon>
        <taxon>Micromonosporales</taxon>
        <taxon>Micromonosporaceae</taxon>
        <taxon>Micromonospora</taxon>
    </lineage>
</organism>
<keyword evidence="1" id="KW-1133">Transmembrane helix</keyword>
<dbReference type="Proteomes" id="UP000253958">
    <property type="component" value="Chromosome"/>
</dbReference>
<evidence type="ECO:0000313" key="2">
    <source>
        <dbReference type="EMBL" id="AXH90125.1"/>
    </source>
</evidence>
<accession>A0A6N3JWG4</accession>
<name>A0A6N3JWG4_9ACTN</name>
<dbReference type="InterPro" id="IPR045770">
    <property type="entry name" value="DUF6223"/>
</dbReference>
<evidence type="ECO:0000313" key="3">
    <source>
        <dbReference type="Proteomes" id="UP000253958"/>
    </source>
</evidence>
<evidence type="ECO:0000256" key="1">
    <source>
        <dbReference type="SAM" id="Phobius"/>
    </source>
</evidence>
<dbReference type="EMBL" id="CP031263">
    <property type="protein sequence ID" value="AXH90125.1"/>
    <property type="molecule type" value="Genomic_DNA"/>
</dbReference>
<dbReference type="Pfam" id="PF19733">
    <property type="entry name" value="DUF6223"/>
    <property type="match status" value="1"/>
</dbReference>
<protein>
    <submittedName>
        <fullName evidence="2">Uncharacterized protein</fullName>
    </submittedName>
</protein>
<reference evidence="2 3" key="1">
    <citation type="submission" date="2018-07" db="EMBL/GenBank/DDBJ databases">
        <authorList>
            <person name="Ye Y."/>
        </authorList>
    </citation>
    <scope>NUCLEOTIDE SEQUENCE [LARGE SCALE GENOMIC DNA]</scope>
    <source>
        <strain evidence="3">H14(2018)</strain>
    </source>
</reference>
<reference evidence="2 3" key="2">
    <citation type="submission" date="2018-08" db="EMBL/GenBank/DDBJ databases">
        <title>Streptomyces kandeliansis sp. nov., an endophytic bacterium isolated from mangrove plant.</title>
        <authorList>
            <person name="Wang R."/>
        </authorList>
    </citation>
    <scope>NUCLEOTIDE SEQUENCE [LARGE SCALE GENOMIC DNA]</scope>
    <source>
        <strain evidence="3">H14(2018)</strain>
    </source>
</reference>
<feature type="transmembrane region" description="Helical" evidence="1">
    <location>
        <begin position="100"/>
        <end position="121"/>
    </location>
</feature>
<proteinExistence type="predicted"/>
<dbReference type="RefSeq" id="WP_114919267.1">
    <property type="nucleotide sequence ID" value="NZ_CP031263.1"/>
</dbReference>
<gene>
    <name evidence="2" type="ORF">DVH21_09425</name>
</gene>